<dbReference type="AlphaFoldDB" id="A0A7L4K0D4"/>
<feature type="non-terminal residue" evidence="2">
    <location>
        <position position="500"/>
    </location>
</feature>
<keyword evidence="3" id="KW-1185">Reference proteome</keyword>
<dbReference type="PANTHER" id="PTHR34754">
    <property type="entry name" value="COILED-COIL DOMAIN-CONTAINING PROTEIN 60"/>
    <property type="match status" value="1"/>
</dbReference>
<dbReference type="Proteomes" id="UP000519239">
    <property type="component" value="Unassembled WGS sequence"/>
</dbReference>
<gene>
    <name evidence="2" type="primary">Ccdc60</name>
    <name evidence="2" type="ORF">CEUAER_R04615</name>
</gene>
<reference evidence="2 3" key="1">
    <citation type="submission" date="2019-09" db="EMBL/GenBank/DDBJ databases">
        <title>Bird 10,000 Genomes (B10K) Project - Family phase.</title>
        <authorList>
            <person name="Zhang G."/>
        </authorList>
    </citation>
    <scope>NUCLEOTIDE SEQUENCE [LARGE SCALE GENOMIC DNA]</scope>
    <source>
        <strain evidence="2">B10K-CU-031-02</strain>
        <tissue evidence="2">Muscle</tissue>
    </source>
</reference>
<feature type="non-terminal residue" evidence="2">
    <location>
        <position position="1"/>
    </location>
</feature>
<evidence type="ECO:0000256" key="1">
    <source>
        <dbReference type="SAM" id="MobiDB-lite"/>
    </source>
</evidence>
<organism evidence="2 3">
    <name type="scientific">Ceuthmochares aereus</name>
    <dbReference type="NCBI Taxonomy" id="1961834"/>
    <lineage>
        <taxon>Eukaryota</taxon>
        <taxon>Metazoa</taxon>
        <taxon>Chordata</taxon>
        <taxon>Craniata</taxon>
        <taxon>Vertebrata</taxon>
        <taxon>Euteleostomi</taxon>
        <taxon>Archelosauria</taxon>
        <taxon>Archosauria</taxon>
        <taxon>Dinosauria</taxon>
        <taxon>Saurischia</taxon>
        <taxon>Theropoda</taxon>
        <taxon>Coelurosauria</taxon>
        <taxon>Aves</taxon>
        <taxon>Neognathae</taxon>
        <taxon>Neoaves</taxon>
        <taxon>Otidimorphae</taxon>
        <taxon>Cuculiformes</taxon>
        <taxon>Cuculidae</taxon>
        <taxon>Ceuthmochares</taxon>
    </lineage>
</organism>
<evidence type="ECO:0000313" key="2">
    <source>
        <dbReference type="EMBL" id="NXY46219.1"/>
    </source>
</evidence>
<feature type="region of interest" description="Disordered" evidence="1">
    <location>
        <begin position="193"/>
        <end position="214"/>
    </location>
</feature>
<proteinExistence type="predicted"/>
<dbReference type="InterPro" id="IPR031526">
    <property type="entry name" value="DUF4698"/>
</dbReference>
<accession>A0A7L4K0D4</accession>
<dbReference type="Pfam" id="PF15769">
    <property type="entry name" value="DUF4698"/>
    <property type="match status" value="1"/>
</dbReference>
<name>A0A7L4K0D4_9AVES</name>
<protein>
    <submittedName>
        <fullName evidence="2">CCD60 protein</fullName>
    </submittedName>
</protein>
<sequence length="500" mass="57672">RQHLDSVKRGGQYFHILHQESLQRKKTLKADKQAQGTGWKTVWQLHECSSDVKDSDEEIDTCSLTEGSHLRDSGKREKKMTLRSFTPLCASVLIPNPPGAKSEHLFRQLCAIHWLLEALTLESRNSMRSILTCWNPTDPGGRKKTVREIKEEKLATQMQQFFIAYSKKSIWKAKYGLFRRKIIKMSTLSIPQLSRQSSLHGQTPRGSITSTVFSSEDSAKISAASSDVMNESAQAKERQPLFPSLQKAIQKTHEETSKDVRKQEVMVKKTGLEHLLPESQKNHRVNMPFIKDQESTIARNQRLGRQGCLPQNGYRRMLIPVFCGVFCCSCHIGSSIKSKSNLCDNMRQKFTAVRETAAYHLHDTLESLERSQEERCYQKYQALKHLKHFRRDIERMRQLDRETKQEYDENALNWFPVLLARLPESVKSDHYVQKILKKLEKYGKNPGLKIPPDTFVKVLADLQVWELCSPEIAAAVEFVRESIVQMPEEDFSEWLQTRVA</sequence>
<comment type="caution">
    <text evidence="2">The sequence shown here is derived from an EMBL/GenBank/DDBJ whole genome shotgun (WGS) entry which is preliminary data.</text>
</comment>
<dbReference type="EMBL" id="VWPQ01004555">
    <property type="protein sequence ID" value="NXY46219.1"/>
    <property type="molecule type" value="Genomic_DNA"/>
</dbReference>
<evidence type="ECO:0000313" key="3">
    <source>
        <dbReference type="Proteomes" id="UP000519239"/>
    </source>
</evidence>
<dbReference type="OrthoDB" id="10017343at2759"/>
<dbReference type="PANTHER" id="PTHR34754:SF1">
    <property type="entry name" value="COILED-COIL DOMAIN-CONTAINING PROTEIN 60"/>
    <property type="match status" value="1"/>
</dbReference>